<name>M2ZH87_PSEFD</name>
<keyword evidence="2" id="KW-1185">Reference proteome</keyword>
<dbReference type="EMBL" id="KB446563">
    <property type="protein sequence ID" value="EME78504.1"/>
    <property type="molecule type" value="Genomic_DNA"/>
</dbReference>
<dbReference type="Proteomes" id="UP000016932">
    <property type="component" value="Unassembled WGS sequence"/>
</dbReference>
<evidence type="ECO:0000313" key="2">
    <source>
        <dbReference type="Proteomes" id="UP000016932"/>
    </source>
</evidence>
<dbReference type="KEGG" id="pfj:MYCFIDRAFT_178642"/>
<dbReference type="eggNOG" id="ENOG502RHG2">
    <property type="taxonomic scope" value="Eukaryota"/>
</dbReference>
<evidence type="ECO:0000313" key="1">
    <source>
        <dbReference type="EMBL" id="EME78504.1"/>
    </source>
</evidence>
<gene>
    <name evidence="1" type="ORF">MYCFIDRAFT_178642</name>
</gene>
<reference evidence="1 2" key="1">
    <citation type="journal article" date="2012" name="PLoS Pathog.">
        <title>Diverse lifestyles and strategies of plant pathogenesis encoded in the genomes of eighteen Dothideomycetes fungi.</title>
        <authorList>
            <person name="Ohm R.A."/>
            <person name="Feau N."/>
            <person name="Henrissat B."/>
            <person name="Schoch C.L."/>
            <person name="Horwitz B.A."/>
            <person name="Barry K.W."/>
            <person name="Condon B.J."/>
            <person name="Copeland A.C."/>
            <person name="Dhillon B."/>
            <person name="Glaser F."/>
            <person name="Hesse C.N."/>
            <person name="Kosti I."/>
            <person name="LaButti K."/>
            <person name="Lindquist E.A."/>
            <person name="Lucas S."/>
            <person name="Salamov A.A."/>
            <person name="Bradshaw R.E."/>
            <person name="Ciuffetti L."/>
            <person name="Hamelin R.C."/>
            <person name="Kema G.H.J."/>
            <person name="Lawrence C."/>
            <person name="Scott J.A."/>
            <person name="Spatafora J.W."/>
            <person name="Turgeon B.G."/>
            <person name="de Wit P.J.G.M."/>
            <person name="Zhong S."/>
            <person name="Goodwin S.B."/>
            <person name="Grigoriev I.V."/>
        </authorList>
    </citation>
    <scope>NUCLEOTIDE SEQUENCE [LARGE SCALE GENOMIC DNA]</scope>
    <source>
        <strain evidence="1 2">CIRAD86</strain>
    </source>
</reference>
<proteinExistence type="predicted"/>
<organism evidence="1 2">
    <name type="scientific">Pseudocercospora fijiensis (strain CIRAD86)</name>
    <name type="common">Black leaf streak disease fungus</name>
    <name type="synonym">Mycosphaerella fijiensis</name>
    <dbReference type="NCBI Taxonomy" id="383855"/>
    <lineage>
        <taxon>Eukaryota</taxon>
        <taxon>Fungi</taxon>
        <taxon>Dikarya</taxon>
        <taxon>Ascomycota</taxon>
        <taxon>Pezizomycotina</taxon>
        <taxon>Dothideomycetes</taxon>
        <taxon>Dothideomycetidae</taxon>
        <taxon>Mycosphaerellales</taxon>
        <taxon>Mycosphaerellaceae</taxon>
        <taxon>Pseudocercospora</taxon>
    </lineage>
</organism>
<dbReference type="GeneID" id="19333969"/>
<dbReference type="AlphaFoldDB" id="M2ZH87"/>
<dbReference type="VEuPathDB" id="FungiDB:MYCFIDRAFT_178642"/>
<protein>
    <submittedName>
        <fullName evidence="1">Uncharacterized protein</fullName>
    </submittedName>
</protein>
<dbReference type="RefSeq" id="XP_007930870.1">
    <property type="nucleotide sequence ID" value="XM_007932679.1"/>
</dbReference>
<accession>M2ZH87</accession>
<sequence>MFLNTHSKHVTDSSTDVPKRAFLTATQPHTLNMWSYKIERIQRLPQELADIVFEFYVVTVPAEQTVDITTAYRPPKQLQTNRASRRVAAERYYSTNTFVIDGFDETSDVPRYWNNASATIRWLRSLPVDHSFMIETLSYPDPFEYMEGFALESNLRWRYDLLMQGLKDSSSIALRDDCLRMGYYIGEVNGKAVTLNGKRGELAEKLAKLLIASSPRDALKALVNGRRNWIEL</sequence>
<dbReference type="OrthoDB" id="3649721at2759"/>
<dbReference type="HOGENOM" id="CLU_1195326_0_0_1"/>